<name>A0A2P5SZY5_9GAMM</name>
<evidence type="ECO:0008006" key="4">
    <source>
        <dbReference type="Google" id="ProtNLM"/>
    </source>
</evidence>
<evidence type="ECO:0000313" key="3">
    <source>
        <dbReference type="Proteomes" id="UP000296153"/>
    </source>
</evidence>
<reference evidence="2 3" key="1">
    <citation type="journal article" date="2018" name="Genome Biol. Evol.">
        <title>Cladogenesis and Genomic Streamlining in Extracellular Endosymbionts of Tropical Stink Bugs.</title>
        <authorList>
            <person name="Otero-Bravo A."/>
            <person name="Goffredi S."/>
            <person name="Sabree Z.L."/>
        </authorList>
    </citation>
    <scope>NUCLEOTIDE SEQUENCE [LARGE SCALE GENOMIC DNA]</scope>
    <source>
        <strain evidence="2 3">SoEE</strain>
    </source>
</reference>
<keyword evidence="1" id="KW-0732">Signal</keyword>
<dbReference type="Proteomes" id="UP000296153">
    <property type="component" value="Unassembled WGS sequence"/>
</dbReference>
<proteinExistence type="predicted"/>
<dbReference type="RefSeq" id="WP_136130933.1">
    <property type="nucleotide sequence ID" value="NZ_PDKT01000002.1"/>
</dbReference>
<sequence>MLKRFITGSTLSLIIFSSLTQTVHASEIGVNIHRDSGVLSLETGINTPGIFLNSNFAYNPANITTGMLDIGVGYNLDIDSLRISPSVKTVMGLHTQSSNKYLIFLGLGGKASYALSSHWSIYGQCHYALQVFKAKTINPYYEMDGGIKYSPNSTVSLDIGYRHVVLNNEIPSNVYVPTEYLAHNPYLGISISF</sequence>
<protein>
    <recommendedName>
        <fullName evidence="4">Outer membrane protein beta-barrel domain-containing protein</fullName>
    </recommendedName>
</protein>
<comment type="caution">
    <text evidence="2">The sequence shown here is derived from an EMBL/GenBank/DDBJ whole genome shotgun (WGS) entry which is preliminary data.</text>
</comment>
<evidence type="ECO:0000256" key="1">
    <source>
        <dbReference type="SAM" id="SignalP"/>
    </source>
</evidence>
<feature type="chain" id="PRO_5015160724" description="Outer membrane protein beta-barrel domain-containing protein" evidence="1">
    <location>
        <begin position="26"/>
        <end position="193"/>
    </location>
</feature>
<dbReference type="SUPFAM" id="SSF56925">
    <property type="entry name" value="OMPA-like"/>
    <property type="match status" value="1"/>
</dbReference>
<dbReference type="InterPro" id="IPR009998">
    <property type="entry name" value="YfaZ"/>
</dbReference>
<dbReference type="AlphaFoldDB" id="A0A2P5SZY5"/>
<accession>A0A2P5SZY5</accession>
<dbReference type="InterPro" id="IPR011250">
    <property type="entry name" value="OMP/PagP_B-barrel"/>
</dbReference>
<feature type="signal peptide" evidence="1">
    <location>
        <begin position="1"/>
        <end position="25"/>
    </location>
</feature>
<dbReference type="Pfam" id="PF07437">
    <property type="entry name" value="YfaZ"/>
    <property type="match status" value="1"/>
</dbReference>
<evidence type="ECO:0000313" key="2">
    <source>
        <dbReference type="EMBL" id="PPI87904.1"/>
    </source>
</evidence>
<dbReference type="EMBL" id="PDKT01000002">
    <property type="protein sequence ID" value="PPI87904.1"/>
    <property type="molecule type" value="Genomic_DNA"/>
</dbReference>
<gene>
    <name evidence="2" type="ORF">CRV12_01655</name>
</gene>
<dbReference type="OrthoDB" id="6506259at2"/>
<organism evidence="2 3">
    <name type="scientific">Candidatus Pantoea edessiphila</name>
    <dbReference type="NCBI Taxonomy" id="2044610"/>
    <lineage>
        <taxon>Bacteria</taxon>
        <taxon>Pseudomonadati</taxon>
        <taxon>Pseudomonadota</taxon>
        <taxon>Gammaproteobacteria</taxon>
        <taxon>Enterobacterales</taxon>
        <taxon>Erwiniaceae</taxon>
        <taxon>Pantoea</taxon>
    </lineage>
</organism>